<name>A0A6G8AZN9_9LACO</name>
<feature type="transmembrane region" description="Helical" evidence="1">
    <location>
        <begin position="49"/>
        <end position="66"/>
    </location>
</feature>
<dbReference type="RefSeq" id="WP_166010288.1">
    <property type="nucleotide sequence ID" value="NZ_CP049888.1"/>
</dbReference>
<organism evidence="2 3">
    <name type="scientific">Weissella coleopterorum</name>
    <dbReference type="NCBI Taxonomy" id="2714949"/>
    <lineage>
        <taxon>Bacteria</taxon>
        <taxon>Bacillati</taxon>
        <taxon>Bacillota</taxon>
        <taxon>Bacilli</taxon>
        <taxon>Lactobacillales</taxon>
        <taxon>Lactobacillaceae</taxon>
        <taxon>Weissella</taxon>
    </lineage>
</organism>
<feature type="transmembrane region" description="Helical" evidence="1">
    <location>
        <begin position="156"/>
        <end position="174"/>
    </location>
</feature>
<keyword evidence="1" id="KW-0812">Transmembrane</keyword>
<dbReference type="KEGG" id="wco:G7084_04075"/>
<gene>
    <name evidence="2" type="ORF">G7084_04075</name>
</gene>
<dbReference type="EMBL" id="CP049888">
    <property type="protein sequence ID" value="QIL50561.1"/>
    <property type="molecule type" value="Genomic_DNA"/>
</dbReference>
<protein>
    <submittedName>
        <fullName evidence="2">Uncharacterized protein</fullName>
    </submittedName>
</protein>
<evidence type="ECO:0000313" key="3">
    <source>
        <dbReference type="Proteomes" id="UP000500741"/>
    </source>
</evidence>
<keyword evidence="1" id="KW-1133">Transmembrane helix</keyword>
<feature type="transmembrane region" description="Helical" evidence="1">
    <location>
        <begin position="120"/>
        <end position="144"/>
    </location>
</feature>
<accession>A0A6G8AZN9</accession>
<keyword evidence="1" id="KW-0472">Membrane</keyword>
<sequence>MKKLAINILYICLTVISICLGGVFAFASSIILETLVIELFRIYGDIPEVMVVLTFLCFFILFFQLLQDLNYGIIHKIGYWARDTPMIESRGINYPYFYEKNERDKDMEKSINKAKYRYRFLGILEGVYVCVILEIIGCLVLFLISKFNIDLSHINLISKLLALAAFLVTIWLSLKSYSLIIDRLELKIAYIENGRTFFYKDKKQQKWY</sequence>
<dbReference type="Proteomes" id="UP000500741">
    <property type="component" value="Chromosome"/>
</dbReference>
<dbReference type="AlphaFoldDB" id="A0A6G8AZN9"/>
<reference evidence="2 3" key="1">
    <citation type="submission" date="2020-03" db="EMBL/GenBank/DDBJ databases">
        <title>Weissella sp. nov., isolated from Cybister lewisianus.</title>
        <authorList>
            <person name="Hyun D.-W."/>
            <person name="Bae J.-W."/>
        </authorList>
    </citation>
    <scope>NUCLEOTIDE SEQUENCE [LARGE SCALE GENOMIC DNA]</scope>
    <source>
        <strain evidence="2 3">HDW19</strain>
    </source>
</reference>
<evidence type="ECO:0000313" key="2">
    <source>
        <dbReference type="EMBL" id="QIL50561.1"/>
    </source>
</evidence>
<keyword evidence="3" id="KW-1185">Reference proteome</keyword>
<feature type="transmembrane region" description="Helical" evidence="1">
    <location>
        <begin position="7"/>
        <end position="37"/>
    </location>
</feature>
<proteinExistence type="predicted"/>
<evidence type="ECO:0000256" key="1">
    <source>
        <dbReference type="SAM" id="Phobius"/>
    </source>
</evidence>